<evidence type="ECO:0000313" key="3">
    <source>
        <dbReference type="EMBL" id="MFC4986601.1"/>
    </source>
</evidence>
<keyword evidence="1" id="KW-0812">Transmembrane</keyword>
<comment type="caution">
    <text evidence="3">The sequence shown here is derived from an EMBL/GenBank/DDBJ whole genome shotgun (WGS) entry which is preliminary data.</text>
</comment>
<reference evidence="3 4" key="1">
    <citation type="journal article" date="2019" name="Int. J. Syst. Evol. Microbiol.">
        <title>The Global Catalogue of Microorganisms (GCM) 10K type strain sequencing project: providing services to taxonomists for standard genome sequencing and annotation.</title>
        <authorList>
            <consortium name="The Broad Institute Genomics Platform"/>
            <consortium name="The Broad Institute Genome Sequencing Center for Infectious Disease"/>
            <person name="Wu L."/>
            <person name="Ma J."/>
        </authorList>
    </citation>
    <scope>NUCLEOTIDE SEQUENCE [LARGE SCALE GENOMIC DNA]</scope>
    <source>
        <strain evidence="3 4">CGMCC 1.15824</strain>
    </source>
</reference>
<gene>
    <name evidence="3" type="ORF">ACFPFO_02170</name>
</gene>
<feature type="transmembrane region" description="Helical" evidence="1">
    <location>
        <begin position="20"/>
        <end position="38"/>
    </location>
</feature>
<organism evidence="3 4">
    <name type="scientific">Saliphagus infecundisoli</name>
    <dbReference type="NCBI Taxonomy" id="1849069"/>
    <lineage>
        <taxon>Archaea</taxon>
        <taxon>Methanobacteriati</taxon>
        <taxon>Methanobacteriota</taxon>
        <taxon>Stenosarchaea group</taxon>
        <taxon>Halobacteria</taxon>
        <taxon>Halobacteriales</taxon>
        <taxon>Natrialbaceae</taxon>
        <taxon>Saliphagus</taxon>
    </lineage>
</organism>
<evidence type="ECO:0000313" key="4">
    <source>
        <dbReference type="Proteomes" id="UP001595925"/>
    </source>
</evidence>
<dbReference type="InterPro" id="IPR058432">
    <property type="entry name" value="DUF8119"/>
</dbReference>
<sequence length="73" mass="8444">MTTLRERLETVREQRWGMAADLAFAVVWVTMVEVLFTVADGPTWAYYACMFAGVVAYFGFVWNTELAVGWRRE</sequence>
<feature type="transmembrane region" description="Helical" evidence="1">
    <location>
        <begin position="44"/>
        <end position="62"/>
    </location>
</feature>
<keyword evidence="1" id="KW-0472">Membrane</keyword>
<accession>A0ABD5QA22</accession>
<dbReference type="EMBL" id="JBHSJG010000005">
    <property type="protein sequence ID" value="MFC4986601.1"/>
    <property type="molecule type" value="Genomic_DNA"/>
</dbReference>
<feature type="domain" description="DUF8119" evidence="2">
    <location>
        <begin position="1"/>
        <end position="68"/>
    </location>
</feature>
<evidence type="ECO:0000256" key="1">
    <source>
        <dbReference type="SAM" id="Phobius"/>
    </source>
</evidence>
<dbReference type="AlphaFoldDB" id="A0ABD5QA22"/>
<dbReference type="RefSeq" id="WP_224828069.1">
    <property type="nucleotide sequence ID" value="NZ_JAIVEF010000003.1"/>
</dbReference>
<keyword evidence="4" id="KW-1185">Reference proteome</keyword>
<name>A0ABD5QA22_9EURY</name>
<dbReference type="Pfam" id="PF26436">
    <property type="entry name" value="DUF8119"/>
    <property type="match status" value="1"/>
</dbReference>
<protein>
    <recommendedName>
        <fullName evidence="2">DUF8119 domain-containing protein</fullName>
    </recommendedName>
</protein>
<proteinExistence type="predicted"/>
<evidence type="ECO:0000259" key="2">
    <source>
        <dbReference type="Pfam" id="PF26436"/>
    </source>
</evidence>
<dbReference type="Proteomes" id="UP001595925">
    <property type="component" value="Unassembled WGS sequence"/>
</dbReference>
<keyword evidence="1" id="KW-1133">Transmembrane helix</keyword>